<proteinExistence type="inferred from homology"/>
<evidence type="ECO:0000256" key="2">
    <source>
        <dbReference type="ARBA" id="ARBA00003921"/>
    </source>
</evidence>
<dbReference type="GO" id="GO:0005829">
    <property type="term" value="C:cytosol"/>
    <property type="evidence" value="ECO:0007669"/>
    <property type="project" value="TreeGrafter"/>
</dbReference>
<dbReference type="NCBIfam" id="TIGR00179">
    <property type="entry name" value="murB"/>
    <property type="match status" value="1"/>
</dbReference>
<reference evidence="21 22" key="1">
    <citation type="submission" date="2014-11" db="EMBL/GenBank/DDBJ databases">
        <title>Genome sequence of Flavihumibacter solisilvae 3-3.</title>
        <authorList>
            <person name="Zhou G."/>
            <person name="Li M."/>
            <person name="Wang G."/>
        </authorList>
    </citation>
    <scope>NUCLEOTIDE SEQUENCE [LARGE SCALE GENOMIC DNA]</scope>
    <source>
        <strain evidence="21 22">3-3</strain>
    </source>
</reference>
<dbReference type="InterPro" id="IPR003170">
    <property type="entry name" value="MurB"/>
</dbReference>
<dbReference type="AlphaFoldDB" id="A0A0C1IQH4"/>
<dbReference type="STRING" id="1349421.OI18_21285"/>
<dbReference type="GO" id="GO:0008360">
    <property type="term" value="P:regulation of cell shape"/>
    <property type="evidence" value="ECO:0007669"/>
    <property type="project" value="UniProtKB-KW"/>
</dbReference>
<comment type="caution">
    <text evidence="21">The sequence shown here is derived from an EMBL/GenBank/DDBJ whole genome shotgun (WGS) entry which is preliminary data.</text>
</comment>
<keyword evidence="15 19" id="KW-0131">Cell cycle</keyword>
<keyword evidence="16 19" id="KW-0961">Cell wall biogenesis/degradation</keyword>
<feature type="active site" evidence="19">
    <location>
        <position position="167"/>
    </location>
</feature>
<dbReference type="GO" id="GO:0051301">
    <property type="term" value="P:cell division"/>
    <property type="evidence" value="ECO:0007669"/>
    <property type="project" value="UniProtKB-KW"/>
</dbReference>
<dbReference type="InterPro" id="IPR016167">
    <property type="entry name" value="FAD-bd_PCMH_sub1"/>
</dbReference>
<evidence type="ECO:0000313" key="21">
    <source>
        <dbReference type="EMBL" id="KIC92729.1"/>
    </source>
</evidence>
<dbReference type="InterPro" id="IPR006094">
    <property type="entry name" value="Oxid_FAD_bind_N"/>
</dbReference>
<evidence type="ECO:0000256" key="3">
    <source>
        <dbReference type="ARBA" id="ARBA00004496"/>
    </source>
</evidence>
<comment type="pathway">
    <text evidence="4 19">Cell wall biogenesis; peptidoglycan biosynthesis.</text>
</comment>
<evidence type="ECO:0000256" key="1">
    <source>
        <dbReference type="ARBA" id="ARBA00001974"/>
    </source>
</evidence>
<dbReference type="Gene3D" id="3.30.465.10">
    <property type="match status" value="1"/>
</dbReference>
<keyword evidence="7 19" id="KW-0963">Cytoplasm</keyword>
<keyword evidence="14 19" id="KW-0560">Oxidoreductase</keyword>
<dbReference type="InterPro" id="IPR016166">
    <property type="entry name" value="FAD-bd_PCMH"/>
</dbReference>
<evidence type="ECO:0000256" key="11">
    <source>
        <dbReference type="ARBA" id="ARBA00022857"/>
    </source>
</evidence>
<keyword evidence="12 19" id="KW-0133">Cell shape</keyword>
<accession>A0A0C1IQH4</accession>
<dbReference type="GO" id="GO:0071949">
    <property type="term" value="F:FAD binding"/>
    <property type="evidence" value="ECO:0007669"/>
    <property type="project" value="InterPro"/>
</dbReference>
<evidence type="ECO:0000256" key="18">
    <source>
        <dbReference type="ARBA" id="ARBA00048914"/>
    </source>
</evidence>
<evidence type="ECO:0000256" key="14">
    <source>
        <dbReference type="ARBA" id="ARBA00023002"/>
    </source>
</evidence>
<comment type="function">
    <text evidence="2 19">Cell wall formation.</text>
</comment>
<dbReference type="GO" id="GO:0008762">
    <property type="term" value="F:UDP-N-acetylmuramate dehydrogenase activity"/>
    <property type="evidence" value="ECO:0007669"/>
    <property type="project" value="UniProtKB-UniRule"/>
</dbReference>
<evidence type="ECO:0000259" key="20">
    <source>
        <dbReference type="PROSITE" id="PS51387"/>
    </source>
</evidence>
<dbReference type="InterPro" id="IPR016169">
    <property type="entry name" value="FAD-bd_PCMH_sub2"/>
</dbReference>
<protein>
    <recommendedName>
        <fullName evidence="6 19">UDP-N-acetylenolpyruvoylglucosamine reductase</fullName>
        <ecNumber evidence="5 19">1.3.1.98</ecNumber>
    </recommendedName>
    <alternativeName>
        <fullName evidence="17 19">UDP-N-acetylmuramate dehydrogenase</fullName>
    </alternativeName>
</protein>
<feature type="active site" evidence="19">
    <location>
        <position position="337"/>
    </location>
</feature>
<keyword evidence="8 19" id="KW-0132">Cell division</keyword>
<dbReference type="NCBIfam" id="NF000755">
    <property type="entry name" value="PRK00046.1"/>
    <property type="match status" value="1"/>
</dbReference>
<keyword evidence="11 19" id="KW-0521">NADP</keyword>
<dbReference type="Pfam" id="PF02873">
    <property type="entry name" value="MurB_C"/>
    <property type="match status" value="1"/>
</dbReference>
<evidence type="ECO:0000256" key="17">
    <source>
        <dbReference type="ARBA" id="ARBA00031026"/>
    </source>
</evidence>
<comment type="similarity">
    <text evidence="19">Belongs to the MurB family.</text>
</comment>
<dbReference type="PANTHER" id="PTHR21071:SF4">
    <property type="entry name" value="UDP-N-ACETYLENOLPYRUVOYLGLUCOSAMINE REDUCTASE"/>
    <property type="match status" value="1"/>
</dbReference>
<evidence type="ECO:0000256" key="9">
    <source>
        <dbReference type="ARBA" id="ARBA00022630"/>
    </source>
</evidence>
<organism evidence="21 22">
    <name type="scientific">Flavihumibacter solisilvae</name>
    <dbReference type="NCBI Taxonomy" id="1349421"/>
    <lineage>
        <taxon>Bacteria</taxon>
        <taxon>Pseudomonadati</taxon>
        <taxon>Bacteroidota</taxon>
        <taxon>Chitinophagia</taxon>
        <taxon>Chitinophagales</taxon>
        <taxon>Chitinophagaceae</taxon>
        <taxon>Flavihumibacter</taxon>
    </lineage>
</organism>
<keyword evidence="22" id="KW-1185">Reference proteome</keyword>
<dbReference type="SUPFAM" id="SSF56194">
    <property type="entry name" value="Uridine diphospho-N-Acetylenolpyruvylglucosamine reductase, MurB, C-terminal domain"/>
    <property type="match status" value="1"/>
</dbReference>
<dbReference type="InterPro" id="IPR011601">
    <property type="entry name" value="MurB_C"/>
</dbReference>
<dbReference type="EC" id="1.3.1.98" evidence="5 19"/>
<dbReference type="Gene3D" id="3.30.43.10">
    <property type="entry name" value="Uridine Diphospho-n-acetylenolpyruvylglucosamine Reductase, domain 2"/>
    <property type="match status" value="1"/>
</dbReference>
<comment type="subcellular location">
    <subcellularLocation>
        <location evidence="3 19">Cytoplasm</location>
    </subcellularLocation>
</comment>
<dbReference type="GO" id="GO:0071555">
    <property type="term" value="P:cell wall organization"/>
    <property type="evidence" value="ECO:0007669"/>
    <property type="project" value="UniProtKB-KW"/>
</dbReference>
<keyword evidence="10 19" id="KW-0274">FAD</keyword>
<evidence type="ECO:0000256" key="8">
    <source>
        <dbReference type="ARBA" id="ARBA00022618"/>
    </source>
</evidence>
<evidence type="ECO:0000256" key="4">
    <source>
        <dbReference type="ARBA" id="ARBA00004752"/>
    </source>
</evidence>
<dbReference type="InterPro" id="IPR036318">
    <property type="entry name" value="FAD-bd_PCMH-like_sf"/>
</dbReference>
<dbReference type="SUPFAM" id="SSF56176">
    <property type="entry name" value="FAD-binding/transporter-associated domain-like"/>
    <property type="match status" value="1"/>
</dbReference>
<evidence type="ECO:0000256" key="16">
    <source>
        <dbReference type="ARBA" id="ARBA00023316"/>
    </source>
</evidence>
<keyword evidence="9 19" id="KW-0285">Flavoprotein</keyword>
<evidence type="ECO:0000256" key="10">
    <source>
        <dbReference type="ARBA" id="ARBA00022827"/>
    </source>
</evidence>
<gene>
    <name evidence="19" type="primary">murB</name>
    <name evidence="21" type="ORF">OI18_21285</name>
</gene>
<evidence type="ECO:0000256" key="7">
    <source>
        <dbReference type="ARBA" id="ARBA00022490"/>
    </source>
</evidence>
<dbReference type="Gene3D" id="3.90.78.10">
    <property type="entry name" value="UDP-N-acetylenolpyruvoylglucosamine reductase, C-terminal domain"/>
    <property type="match status" value="1"/>
</dbReference>
<feature type="active site" description="Proton donor" evidence="19">
    <location>
        <position position="241"/>
    </location>
</feature>
<evidence type="ECO:0000256" key="5">
    <source>
        <dbReference type="ARBA" id="ARBA00012518"/>
    </source>
</evidence>
<evidence type="ECO:0000256" key="15">
    <source>
        <dbReference type="ARBA" id="ARBA00023306"/>
    </source>
</evidence>
<name>A0A0C1IQH4_9BACT</name>
<dbReference type="OrthoDB" id="9804753at2"/>
<dbReference type="RefSeq" id="WP_039143823.1">
    <property type="nucleotide sequence ID" value="NZ_JSVC01000029.1"/>
</dbReference>
<keyword evidence="13 19" id="KW-0573">Peptidoglycan synthesis</keyword>
<dbReference type="InterPro" id="IPR036635">
    <property type="entry name" value="MurB_C_sf"/>
</dbReference>
<evidence type="ECO:0000313" key="22">
    <source>
        <dbReference type="Proteomes" id="UP000031408"/>
    </source>
</evidence>
<dbReference type="PROSITE" id="PS51387">
    <property type="entry name" value="FAD_PCMH"/>
    <property type="match status" value="1"/>
</dbReference>
<evidence type="ECO:0000256" key="13">
    <source>
        <dbReference type="ARBA" id="ARBA00022984"/>
    </source>
</evidence>
<dbReference type="HAMAP" id="MF_00037">
    <property type="entry name" value="MurB"/>
    <property type="match status" value="1"/>
</dbReference>
<evidence type="ECO:0000256" key="12">
    <source>
        <dbReference type="ARBA" id="ARBA00022960"/>
    </source>
</evidence>
<comment type="cofactor">
    <cofactor evidence="1 19">
        <name>FAD</name>
        <dbReference type="ChEBI" id="CHEBI:57692"/>
    </cofactor>
</comment>
<dbReference type="PANTHER" id="PTHR21071">
    <property type="entry name" value="UDP-N-ACETYLENOLPYRUVOYLGLUCOSAMINE REDUCTASE"/>
    <property type="match status" value="1"/>
</dbReference>
<dbReference type="GO" id="GO:0009252">
    <property type="term" value="P:peptidoglycan biosynthetic process"/>
    <property type="evidence" value="ECO:0007669"/>
    <property type="project" value="UniProtKB-UniRule"/>
</dbReference>
<dbReference type="UniPathway" id="UPA00219"/>
<evidence type="ECO:0000256" key="19">
    <source>
        <dbReference type="HAMAP-Rule" id="MF_00037"/>
    </source>
</evidence>
<comment type="catalytic activity">
    <reaction evidence="18 19">
        <text>UDP-N-acetyl-alpha-D-muramate + NADP(+) = UDP-N-acetyl-3-O-(1-carboxyvinyl)-alpha-D-glucosamine + NADPH + H(+)</text>
        <dbReference type="Rhea" id="RHEA:12248"/>
        <dbReference type="ChEBI" id="CHEBI:15378"/>
        <dbReference type="ChEBI" id="CHEBI:57783"/>
        <dbReference type="ChEBI" id="CHEBI:58349"/>
        <dbReference type="ChEBI" id="CHEBI:68483"/>
        <dbReference type="ChEBI" id="CHEBI:70757"/>
        <dbReference type="EC" id="1.3.1.98"/>
    </reaction>
</comment>
<dbReference type="EMBL" id="JSVC01000029">
    <property type="protein sequence ID" value="KIC92729.1"/>
    <property type="molecule type" value="Genomic_DNA"/>
</dbReference>
<sequence>MQIQENISLRPFNTFHIEAKARHFATFSNVDELKDLLTAFKQSPIAKQQLLILGGGSNILLTHNYDGWVLKNEIMGIEELHEDEEFVYVRAGAGENWNDFVQYCLAKNWAGLENLSLIPGNVGASPMQNIGAYGVEVRDVFWDLEAYNLNDHTVHTFTEADCQFGYRESVFKNKYRNQFVILNVTFRLRKKPVFHTSYGAISQELERMGVSTLSIQAISRAVVNIRQSKLPDPDNLGNAGSFFKNPMIPKEKFNELKAANPDIVGFSLPGGSVKLAAGWLIENCGWRGFRKGDAGCYEKQALVLVNYDKATGVELLSLSNEIAESVTKRFGVHLEREVNVI</sequence>
<evidence type="ECO:0000256" key="6">
    <source>
        <dbReference type="ARBA" id="ARBA00015188"/>
    </source>
</evidence>
<dbReference type="Proteomes" id="UP000031408">
    <property type="component" value="Unassembled WGS sequence"/>
</dbReference>
<dbReference type="Pfam" id="PF01565">
    <property type="entry name" value="FAD_binding_4"/>
    <property type="match status" value="1"/>
</dbReference>
<feature type="domain" description="FAD-binding PCMH-type" evidence="20">
    <location>
        <begin position="15"/>
        <end position="191"/>
    </location>
</feature>